<dbReference type="AlphaFoldDB" id="A0A1E5LKC9"/>
<evidence type="ECO:0000256" key="1">
    <source>
        <dbReference type="SAM" id="Phobius"/>
    </source>
</evidence>
<keyword evidence="1" id="KW-0812">Transmembrane</keyword>
<evidence type="ECO:0000313" key="2">
    <source>
        <dbReference type="EMBL" id="OEH94549.1"/>
    </source>
</evidence>
<dbReference type="EMBL" id="MJEH01000001">
    <property type="protein sequence ID" value="OEH94549.1"/>
    <property type="molecule type" value="Genomic_DNA"/>
</dbReference>
<feature type="transmembrane region" description="Helical" evidence="1">
    <location>
        <begin position="7"/>
        <end position="23"/>
    </location>
</feature>
<protein>
    <submittedName>
        <fullName evidence="2">Uncharacterized protein</fullName>
    </submittedName>
</protein>
<dbReference type="RefSeq" id="WP_069715483.1">
    <property type="nucleotide sequence ID" value="NZ_MJEH01000001.1"/>
</dbReference>
<name>A0A1E5LKC9_9BACI</name>
<reference evidence="2 3" key="1">
    <citation type="submission" date="2016-08" db="EMBL/GenBank/DDBJ databases">
        <title>Genome of Bacillus solimangrovi GH2-4.</title>
        <authorList>
            <person name="Lim S."/>
            <person name="Kim B.-C."/>
        </authorList>
    </citation>
    <scope>NUCLEOTIDE SEQUENCE [LARGE SCALE GENOMIC DNA]</scope>
    <source>
        <strain evidence="2 3">GH2-4</strain>
    </source>
</reference>
<keyword evidence="3" id="KW-1185">Reference proteome</keyword>
<dbReference type="STRING" id="1305675.BFG57_07730"/>
<evidence type="ECO:0000313" key="3">
    <source>
        <dbReference type="Proteomes" id="UP000095209"/>
    </source>
</evidence>
<proteinExistence type="predicted"/>
<feature type="transmembrane region" description="Helical" evidence="1">
    <location>
        <begin position="64"/>
        <end position="83"/>
    </location>
</feature>
<comment type="caution">
    <text evidence="2">The sequence shown here is derived from an EMBL/GenBank/DDBJ whole genome shotgun (WGS) entry which is preliminary data.</text>
</comment>
<organism evidence="2 3">
    <name type="scientific">Bacillus solimangrovi</name>
    <dbReference type="NCBI Taxonomy" id="1305675"/>
    <lineage>
        <taxon>Bacteria</taxon>
        <taxon>Bacillati</taxon>
        <taxon>Bacillota</taxon>
        <taxon>Bacilli</taxon>
        <taxon>Bacillales</taxon>
        <taxon>Bacillaceae</taxon>
        <taxon>Bacillus</taxon>
    </lineage>
</organism>
<keyword evidence="1" id="KW-1133">Transmembrane helix</keyword>
<feature type="transmembrane region" description="Helical" evidence="1">
    <location>
        <begin position="89"/>
        <end position="112"/>
    </location>
</feature>
<sequence>MRSGGKLLTLNATIILCISILMYNVPYHYLAMSLLAVALFYLLFWIVVPVIIHSKIILKRQEVWLIFIPNYVVIAILFILGIISHVGFIFNALSTATLFSAIFLPLIVELIMKVDVI</sequence>
<keyword evidence="1" id="KW-0472">Membrane</keyword>
<dbReference type="Proteomes" id="UP000095209">
    <property type="component" value="Unassembled WGS sequence"/>
</dbReference>
<accession>A0A1E5LKC9</accession>
<feature type="transmembrane region" description="Helical" evidence="1">
    <location>
        <begin position="29"/>
        <end position="52"/>
    </location>
</feature>
<gene>
    <name evidence="2" type="ORF">BFG57_07730</name>
</gene>